<dbReference type="Proteomes" id="UP001238467">
    <property type="component" value="Unassembled WGS sequence"/>
</dbReference>
<dbReference type="InterPro" id="IPR001387">
    <property type="entry name" value="Cro/C1-type_HTH"/>
</dbReference>
<comment type="caution">
    <text evidence="3">The sequence shown here is derived from an EMBL/GenBank/DDBJ whole genome shotgun (WGS) entry which is preliminary data.</text>
</comment>
<dbReference type="EMBL" id="JAUSUH010000012">
    <property type="protein sequence ID" value="MDQ0349760.1"/>
    <property type="molecule type" value="Genomic_DNA"/>
</dbReference>
<gene>
    <name evidence="3" type="ORF">J2S76_004211</name>
</gene>
<dbReference type="SMART" id="SM00530">
    <property type="entry name" value="HTH_XRE"/>
    <property type="match status" value="1"/>
</dbReference>
<feature type="region of interest" description="Disordered" evidence="1">
    <location>
        <begin position="90"/>
        <end position="124"/>
    </location>
</feature>
<feature type="domain" description="HTH cro/C1-type" evidence="2">
    <location>
        <begin position="39"/>
        <end position="91"/>
    </location>
</feature>
<dbReference type="InterPro" id="IPR031856">
    <property type="entry name" value="YdaS_toxin-like"/>
</dbReference>
<name>A0ABU0DMZ4_9HYPH</name>
<dbReference type="CDD" id="cd00093">
    <property type="entry name" value="HTH_XRE"/>
    <property type="match status" value="1"/>
</dbReference>
<evidence type="ECO:0000256" key="1">
    <source>
        <dbReference type="SAM" id="MobiDB-lite"/>
    </source>
</evidence>
<accession>A0ABU0DMZ4</accession>
<keyword evidence="3" id="KW-0238">DNA-binding</keyword>
<organism evidence="3 4">
    <name type="scientific">Ancylobacter vacuolatus</name>
    <dbReference type="NCBI Taxonomy" id="223389"/>
    <lineage>
        <taxon>Bacteria</taxon>
        <taxon>Pseudomonadati</taxon>
        <taxon>Pseudomonadota</taxon>
        <taxon>Alphaproteobacteria</taxon>
        <taxon>Hyphomicrobiales</taxon>
        <taxon>Xanthobacteraceae</taxon>
        <taxon>Ancylobacter</taxon>
    </lineage>
</organism>
<dbReference type="InterPro" id="IPR010982">
    <property type="entry name" value="Lambda_DNA-bd_dom_sf"/>
</dbReference>
<sequence length="124" mass="13582">MRNILHLRGILSLNRDATAGLTGGCTKCNIAIMSTEPPLRLYREANGHSVASLARLVGVNRSTFLRWEERRVPAERVLDVERVTGVPRHELRPDLYPAPTLAPAASGENDNPAVESLTPEECGE</sequence>
<dbReference type="SUPFAM" id="SSF47413">
    <property type="entry name" value="lambda repressor-like DNA-binding domains"/>
    <property type="match status" value="1"/>
</dbReference>
<evidence type="ECO:0000313" key="4">
    <source>
        <dbReference type="Proteomes" id="UP001238467"/>
    </source>
</evidence>
<protein>
    <submittedName>
        <fullName evidence="3">DNA-binding transcriptional regulator YdaS (Cro superfamily)</fullName>
    </submittedName>
</protein>
<dbReference type="Pfam" id="PF15943">
    <property type="entry name" value="YdaS_toxin"/>
    <property type="match status" value="1"/>
</dbReference>
<dbReference type="Gene3D" id="1.10.260.40">
    <property type="entry name" value="lambda repressor-like DNA-binding domains"/>
    <property type="match status" value="1"/>
</dbReference>
<reference evidence="3 4" key="1">
    <citation type="submission" date="2023-07" db="EMBL/GenBank/DDBJ databases">
        <title>Genomic Encyclopedia of Type Strains, Phase IV (KMG-IV): sequencing the most valuable type-strain genomes for metagenomic binning, comparative biology and taxonomic classification.</title>
        <authorList>
            <person name="Goeker M."/>
        </authorList>
    </citation>
    <scope>NUCLEOTIDE SEQUENCE [LARGE SCALE GENOMIC DNA]</scope>
    <source>
        <strain evidence="3 4">DSM 1277</strain>
    </source>
</reference>
<evidence type="ECO:0000259" key="2">
    <source>
        <dbReference type="PROSITE" id="PS50943"/>
    </source>
</evidence>
<proteinExistence type="predicted"/>
<dbReference type="PROSITE" id="PS50943">
    <property type="entry name" value="HTH_CROC1"/>
    <property type="match status" value="1"/>
</dbReference>
<evidence type="ECO:0000313" key="3">
    <source>
        <dbReference type="EMBL" id="MDQ0349760.1"/>
    </source>
</evidence>
<dbReference type="GO" id="GO:0003677">
    <property type="term" value="F:DNA binding"/>
    <property type="evidence" value="ECO:0007669"/>
    <property type="project" value="UniProtKB-KW"/>
</dbReference>
<keyword evidence="4" id="KW-1185">Reference proteome</keyword>
<dbReference type="RefSeq" id="WP_307063721.1">
    <property type="nucleotide sequence ID" value="NZ_JAUSUH010000012.1"/>
</dbReference>